<sequence length="93" mass="10974">MKVINLHKEKYDVYIGRGSMFGNPYPLTHSNTRKIVIDLYREWFYNQLKYPEFKAAVEKLRDVDTLGCYCKPLPCHGDIIVEYLENTSPEVKE</sequence>
<dbReference type="AlphaFoldDB" id="A0A6M3LIG7"/>
<dbReference type="InterPro" id="IPR025475">
    <property type="entry name" value="DUF4326"/>
</dbReference>
<feature type="domain" description="DUF4326" evidence="1">
    <location>
        <begin position="5"/>
        <end position="82"/>
    </location>
</feature>
<dbReference type="Pfam" id="PF14216">
    <property type="entry name" value="DUF4326"/>
    <property type="match status" value="1"/>
</dbReference>
<organism evidence="2">
    <name type="scientific">viral metagenome</name>
    <dbReference type="NCBI Taxonomy" id="1070528"/>
    <lineage>
        <taxon>unclassified sequences</taxon>
        <taxon>metagenomes</taxon>
        <taxon>organismal metagenomes</taxon>
    </lineage>
</organism>
<protein>
    <recommendedName>
        <fullName evidence="1">DUF4326 domain-containing protein</fullName>
    </recommendedName>
</protein>
<evidence type="ECO:0000259" key="1">
    <source>
        <dbReference type="Pfam" id="PF14216"/>
    </source>
</evidence>
<evidence type="ECO:0000313" key="2">
    <source>
        <dbReference type="EMBL" id="QJA94179.1"/>
    </source>
</evidence>
<gene>
    <name evidence="2" type="ORF">MM415B03941_0004</name>
</gene>
<name>A0A6M3LIG7_9ZZZZ</name>
<accession>A0A6M3LIG7</accession>
<reference evidence="2" key="1">
    <citation type="submission" date="2020-03" db="EMBL/GenBank/DDBJ databases">
        <title>The deep terrestrial virosphere.</title>
        <authorList>
            <person name="Holmfeldt K."/>
            <person name="Nilsson E."/>
            <person name="Simone D."/>
            <person name="Lopez-Fernandez M."/>
            <person name="Wu X."/>
            <person name="de Brujin I."/>
            <person name="Lundin D."/>
            <person name="Andersson A."/>
            <person name="Bertilsson S."/>
            <person name="Dopson M."/>
        </authorList>
    </citation>
    <scope>NUCLEOTIDE SEQUENCE</scope>
    <source>
        <strain evidence="2">MM415B03941</strain>
    </source>
</reference>
<dbReference type="EMBL" id="MT143210">
    <property type="protein sequence ID" value="QJA94179.1"/>
    <property type="molecule type" value="Genomic_DNA"/>
</dbReference>
<proteinExistence type="predicted"/>